<dbReference type="GO" id="GO:0005886">
    <property type="term" value="C:plasma membrane"/>
    <property type="evidence" value="ECO:0007669"/>
    <property type="project" value="UniProtKB-SubCell"/>
</dbReference>
<gene>
    <name evidence="8" type="ORF">NMY3_00848</name>
</gene>
<reference evidence="9" key="1">
    <citation type="submission" date="2015-10" db="EMBL/GenBank/DDBJ databases">
        <title>Niche specialization of a soil ammonia-oxidizing archaeon, Candidatus Nitrosocosmicus oleophilus.</title>
        <authorList>
            <person name="Jung M.-Y."/>
            <person name="Rhee S.-K."/>
        </authorList>
    </citation>
    <scope>NUCLEOTIDE SEQUENCE [LARGE SCALE GENOMIC DNA]</scope>
    <source>
        <strain evidence="9">MY3</strain>
    </source>
</reference>
<dbReference type="InterPro" id="IPR003416">
    <property type="entry name" value="MgtC/SapB/SrpB/YhiD_fam"/>
</dbReference>
<keyword evidence="5 6" id="KW-0472">Membrane</keyword>
<dbReference type="Pfam" id="PF02308">
    <property type="entry name" value="MgtC"/>
    <property type="match status" value="1"/>
</dbReference>
<organism evidence="8 9">
    <name type="scientific">Candidatus Nitrosocosmicus oleophilus</name>
    <dbReference type="NCBI Taxonomy" id="1353260"/>
    <lineage>
        <taxon>Archaea</taxon>
        <taxon>Nitrososphaerota</taxon>
        <taxon>Nitrososphaeria</taxon>
        <taxon>Nitrososphaerales</taxon>
        <taxon>Nitrososphaeraceae</taxon>
        <taxon>Candidatus Nitrosocosmicus</taxon>
    </lineage>
</organism>
<evidence type="ECO:0000313" key="8">
    <source>
        <dbReference type="EMBL" id="ALI35057.1"/>
    </source>
</evidence>
<sequence length="146" mass="15419">MSITGIQEFDFLINIGLSLLAGVLIGADRELKGKPSGIGTHCFVIGGSMIFTYLSAIVDPNSTSRIAAQIVTGIGFLGAGIILKDEIFDKKDTADSKHTKVLNLTTAASIWFSGAIGMAIGFNFYFVAIVSIAFAVGVPHIPKIRN</sequence>
<evidence type="ECO:0000256" key="2">
    <source>
        <dbReference type="ARBA" id="ARBA00022475"/>
    </source>
</evidence>
<protein>
    <submittedName>
        <fullName evidence="8">Putative Mg(2+) transport ATPase</fullName>
    </submittedName>
</protein>
<dbReference type="AlphaFoldDB" id="A0A654LVP9"/>
<dbReference type="PANTHER" id="PTHR33778">
    <property type="entry name" value="PROTEIN MGTC"/>
    <property type="match status" value="1"/>
</dbReference>
<dbReference type="RefSeq" id="WP_196817604.1">
    <property type="nucleotide sequence ID" value="NZ_CP012850.1"/>
</dbReference>
<feature type="transmembrane region" description="Helical" evidence="6">
    <location>
        <begin position="38"/>
        <end position="58"/>
    </location>
</feature>
<dbReference type="InterPro" id="IPR049177">
    <property type="entry name" value="MgtC_SapB_SrpB_YhiD_N"/>
</dbReference>
<evidence type="ECO:0000256" key="3">
    <source>
        <dbReference type="ARBA" id="ARBA00022692"/>
    </source>
</evidence>
<dbReference type="KEGG" id="taa:NMY3_00848"/>
<feature type="transmembrane region" description="Helical" evidence="6">
    <location>
        <begin position="104"/>
        <end position="136"/>
    </location>
</feature>
<evidence type="ECO:0000256" key="6">
    <source>
        <dbReference type="SAM" id="Phobius"/>
    </source>
</evidence>
<name>A0A654LVP9_9ARCH</name>
<accession>A0A654LVP9</accession>
<feature type="domain" description="MgtC/SapB/SrpB/YhiD N-terminal" evidence="7">
    <location>
        <begin position="16"/>
        <end position="137"/>
    </location>
</feature>
<keyword evidence="9" id="KW-1185">Reference proteome</keyword>
<dbReference type="PANTHER" id="PTHR33778:SF1">
    <property type="entry name" value="MAGNESIUM TRANSPORTER YHID-RELATED"/>
    <property type="match status" value="1"/>
</dbReference>
<proteinExistence type="predicted"/>
<comment type="subcellular location">
    <subcellularLocation>
        <location evidence="1">Cell membrane</location>
        <topology evidence="1">Multi-pass membrane protein</topology>
    </subcellularLocation>
</comment>
<evidence type="ECO:0000256" key="5">
    <source>
        <dbReference type="ARBA" id="ARBA00023136"/>
    </source>
</evidence>
<keyword evidence="2" id="KW-1003">Cell membrane</keyword>
<keyword evidence="3 6" id="KW-0812">Transmembrane</keyword>
<evidence type="ECO:0000256" key="4">
    <source>
        <dbReference type="ARBA" id="ARBA00022989"/>
    </source>
</evidence>
<dbReference type="GeneID" id="60420982"/>
<dbReference type="EMBL" id="CP012850">
    <property type="protein sequence ID" value="ALI35057.1"/>
    <property type="molecule type" value="Genomic_DNA"/>
</dbReference>
<feature type="transmembrane region" description="Helical" evidence="6">
    <location>
        <begin position="64"/>
        <end position="83"/>
    </location>
</feature>
<dbReference type="OrthoDB" id="7631at2157"/>
<evidence type="ECO:0000313" key="9">
    <source>
        <dbReference type="Proteomes" id="UP000058925"/>
    </source>
</evidence>
<dbReference type="PRINTS" id="PR01837">
    <property type="entry name" value="MGTCSAPBPROT"/>
</dbReference>
<dbReference type="Proteomes" id="UP000058925">
    <property type="component" value="Chromosome"/>
</dbReference>
<feature type="transmembrane region" description="Helical" evidence="6">
    <location>
        <begin position="6"/>
        <end position="26"/>
    </location>
</feature>
<evidence type="ECO:0000259" key="7">
    <source>
        <dbReference type="Pfam" id="PF02308"/>
    </source>
</evidence>
<keyword evidence="4 6" id="KW-1133">Transmembrane helix</keyword>
<evidence type="ECO:0000256" key="1">
    <source>
        <dbReference type="ARBA" id="ARBA00004651"/>
    </source>
</evidence>